<keyword evidence="3" id="KW-1185">Reference proteome</keyword>
<feature type="region of interest" description="Disordered" evidence="1">
    <location>
        <begin position="320"/>
        <end position="358"/>
    </location>
</feature>
<reference evidence="2" key="1">
    <citation type="journal article" date="2022" name="Int. J. Mol. Sci.">
        <title>Draft Genome of Tanacetum Coccineum: Genomic Comparison of Closely Related Tanacetum-Family Plants.</title>
        <authorList>
            <person name="Yamashiro T."/>
            <person name="Shiraishi A."/>
            <person name="Nakayama K."/>
            <person name="Satake H."/>
        </authorList>
    </citation>
    <scope>NUCLEOTIDE SEQUENCE</scope>
</reference>
<evidence type="ECO:0000313" key="2">
    <source>
        <dbReference type="EMBL" id="GJS69559.1"/>
    </source>
</evidence>
<protein>
    <submittedName>
        <fullName evidence="2">Uncharacterized protein</fullName>
    </submittedName>
</protein>
<feature type="compositionally biased region" description="Polar residues" evidence="1">
    <location>
        <begin position="574"/>
        <end position="584"/>
    </location>
</feature>
<feature type="region of interest" description="Disordered" evidence="1">
    <location>
        <begin position="262"/>
        <end position="308"/>
    </location>
</feature>
<reference evidence="2" key="2">
    <citation type="submission" date="2022-01" db="EMBL/GenBank/DDBJ databases">
        <authorList>
            <person name="Yamashiro T."/>
            <person name="Shiraishi A."/>
            <person name="Satake H."/>
            <person name="Nakayama K."/>
        </authorList>
    </citation>
    <scope>NUCLEOTIDE SEQUENCE</scope>
</reference>
<comment type="caution">
    <text evidence="2">The sequence shown here is derived from an EMBL/GenBank/DDBJ whole genome shotgun (WGS) entry which is preliminary data.</text>
</comment>
<evidence type="ECO:0000313" key="3">
    <source>
        <dbReference type="Proteomes" id="UP001151760"/>
    </source>
</evidence>
<organism evidence="2 3">
    <name type="scientific">Tanacetum coccineum</name>
    <dbReference type="NCBI Taxonomy" id="301880"/>
    <lineage>
        <taxon>Eukaryota</taxon>
        <taxon>Viridiplantae</taxon>
        <taxon>Streptophyta</taxon>
        <taxon>Embryophyta</taxon>
        <taxon>Tracheophyta</taxon>
        <taxon>Spermatophyta</taxon>
        <taxon>Magnoliopsida</taxon>
        <taxon>eudicotyledons</taxon>
        <taxon>Gunneridae</taxon>
        <taxon>Pentapetalae</taxon>
        <taxon>asterids</taxon>
        <taxon>campanulids</taxon>
        <taxon>Asterales</taxon>
        <taxon>Asteraceae</taxon>
        <taxon>Asteroideae</taxon>
        <taxon>Anthemideae</taxon>
        <taxon>Anthemidinae</taxon>
        <taxon>Tanacetum</taxon>
    </lineage>
</organism>
<feature type="compositionally biased region" description="Basic and acidic residues" evidence="1">
    <location>
        <begin position="524"/>
        <end position="536"/>
    </location>
</feature>
<feature type="region of interest" description="Disordered" evidence="1">
    <location>
        <begin position="517"/>
        <end position="593"/>
    </location>
</feature>
<accession>A0ABQ4XVV9</accession>
<evidence type="ECO:0000256" key="1">
    <source>
        <dbReference type="SAM" id="MobiDB-lite"/>
    </source>
</evidence>
<dbReference type="Proteomes" id="UP001151760">
    <property type="component" value="Unassembled WGS sequence"/>
</dbReference>
<dbReference type="EMBL" id="BQNB010009870">
    <property type="protein sequence ID" value="GJS69559.1"/>
    <property type="molecule type" value="Genomic_DNA"/>
</dbReference>
<gene>
    <name evidence="2" type="ORF">Tco_0702400</name>
</gene>
<feature type="compositionally biased region" description="Basic and acidic residues" evidence="1">
    <location>
        <begin position="320"/>
        <end position="343"/>
    </location>
</feature>
<name>A0ABQ4XVV9_9ASTR</name>
<feature type="compositionally biased region" description="Polar residues" evidence="1">
    <location>
        <begin position="266"/>
        <end position="289"/>
    </location>
</feature>
<feature type="compositionally biased region" description="Basic residues" evidence="1">
    <location>
        <begin position="548"/>
        <end position="570"/>
    </location>
</feature>
<sequence length="945" mass="110806">MAQHVIPAAQLVPQYKSVGRCNNYAVLQSIPCSPECKIVRQILLDHPLNYALTATADVPVVYLQQSWRTVRKVPNTKDTIKFLLDTQQFTFTMDIVGYQGVVDKVSAFFTKNLAQPWQTMFKVFNRCLTTRISGHDQTKINILQLFHVVINRTNVDYAALLWWDFINNVFQKKEAIQYPHFIKLIIANIMKKFPNIPKRLEEDYHSIMDDVPLVSVYITGNVLVRGMLILDAFLTTEIRETNDFKEYEMVFMKVPVPMNQPQPVVSTQGTNRNIPSAHRSPTVSASPSETTKRKQIAGESSSSRKSLKVTIKQKEIVDAKMNDVDSKDRLEPESHKENPKVVDDDNDDDDNARAKKDDEMGSTLHRICRRQGYIIQDMERKCVTAKKLWETHNKVDQVLKEVILEIAENAVNDLIEYNLKPCIAETIIEDRDAFRSDIPAFVSQEFKTHAPKIITELFKDYVQSNVIHVHPTTISSTLTDSSADLQYQLYLKMKRSLQDRADNITLWEALRRKFEKSSTSNTSCREDDFHSHHDEHQDDDAPPEGEKRVKRSKKSKRSKSARGSSSKHSRKDSTTYVSKQQSQHQEWDAWEEENVVDEDEVIPEDVTPELIEESQNVDKRVPTIFNHARMEATLRDSLSNLSRNAEEYAYHLEQSTSFMENQIVWESRQQDIPRTIPKTLIFYRPQRNPNEPPRPLYNKDLLFLKYGNAKEKKYILSLHKIHAEEFPEPDLEEKLNRWVRKEFKTFNEDARLSIQHWKDSWHKRVYKKNQKKVRKNPEDYYSNHKITEVIRIVTDQPHGLDFMEQIMVMRANDKPDSFSEADFKYLNKNDIEDLYYLCRSKEIDNQKIKLTNLLITFIRSCVIWERVHDFQSGIESYQMKVLNEIKLRMYESKFLKKPPLLGELDQDIMKAYEREISKRLSHRQQMRRWESFVNGRPILPTMKHL</sequence>
<proteinExistence type="predicted"/>